<organism evidence="1 2">
    <name type="scientific">Punica granatum</name>
    <name type="common">Pomegranate</name>
    <dbReference type="NCBI Taxonomy" id="22663"/>
    <lineage>
        <taxon>Eukaryota</taxon>
        <taxon>Viridiplantae</taxon>
        <taxon>Streptophyta</taxon>
        <taxon>Embryophyta</taxon>
        <taxon>Tracheophyta</taxon>
        <taxon>Spermatophyta</taxon>
        <taxon>Magnoliopsida</taxon>
        <taxon>eudicotyledons</taxon>
        <taxon>Gunneridae</taxon>
        <taxon>Pentapetalae</taxon>
        <taxon>rosids</taxon>
        <taxon>malvids</taxon>
        <taxon>Myrtales</taxon>
        <taxon>Lythraceae</taxon>
        <taxon>Punica</taxon>
    </lineage>
</organism>
<reference evidence="2" key="1">
    <citation type="journal article" date="2017" name="Plant J.">
        <title>The pomegranate (Punica granatum L.) genome and the genomics of punicalagin biosynthesis.</title>
        <authorList>
            <person name="Qin G."/>
            <person name="Xu C."/>
            <person name="Ming R."/>
            <person name="Tang H."/>
            <person name="Guyot R."/>
            <person name="Kramer E.M."/>
            <person name="Hu Y."/>
            <person name="Yi X."/>
            <person name="Qi Y."/>
            <person name="Xu X."/>
            <person name="Gao Z."/>
            <person name="Pan H."/>
            <person name="Jian J."/>
            <person name="Tian Y."/>
            <person name="Yue Z."/>
            <person name="Xu Y."/>
        </authorList>
    </citation>
    <scope>NUCLEOTIDE SEQUENCE [LARGE SCALE GENOMIC DNA]</scope>
    <source>
        <strain evidence="2">cv. Dabenzi</strain>
    </source>
</reference>
<comment type="caution">
    <text evidence="1">The sequence shown here is derived from an EMBL/GenBank/DDBJ whole genome shotgun (WGS) entry which is preliminary data.</text>
</comment>
<sequence>MTPNIRDFGGASAKASLEESALGLDFGGVRGEEKATVLKVSNVGREVSIVIAIGIDLSRNRQAIEEKEE</sequence>
<proteinExistence type="predicted"/>
<dbReference type="EMBL" id="MTKT01001932">
    <property type="protein sequence ID" value="OWM83531.1"/>
    <property type="molecule type" value="Genomic_DNA"/>
</dbReference>
<protein>
    <submittedName>
        <fullName evidence="1">Uncharacterized protein</fullName>
    </submittedName>
</protein>
<accession>A0A218XGE0</accession>
<evidence type="ECO:0000313" key="1">
    <source>
        <dbReference type="EMBL" id="OWM83531.1"/>
    </source>
</evidence>
<evidence type="ECO:0000313" key="2">
    <source>
        <dbReference type="Proteomes" id="UP000197138"/>
    </source>
</evidence>
<name>A0A218XGE0_PUNGR</name>
<gene>
    <name evidence="1" type="ORF">CDL15_Pgr013012</name>
</gene>
<dbReference type="AlphaFoldDB" id="A0A218XGE0"/>
<dbReference type="Proteomes" id="UP000197138">
    <property type="component" value="Unassembled WGS sequence"/>
</dbReference>